<evidence type="ECO:0000313" key="2">
    <source>
        <dbReference type="Proteomes" id="UP000469125"/>
    </source>
</evidence>
<evidence type="ECO:0000313" key="1">
    <source>
        <dbReference type="EMBL" id="MUK90169.1"/>
    </source>
</evidence>
<comment type="caution">
    <text evidence="1">The sequence shown here is derived from an EMBL/GenBank/DDBJ whole genome shotgun (WGS) entry which is preliminary data.</text>
</comment>
<protein>
    <submittedName>
        <fullName evidence="1">Uncharacterized protein</fullName>
    </submittedName>
</protein>
<dbReference type="EMBL" id="WOCA01000018">
    <property type="protein sequence ID" value="MUK90169.1"/>
    <property type="molecule type" value="Genomic_DNA"/>
</dbReference>
<keyword evidence="2" id="KW-1185">Reference proteome</keyword>
<name>A0A6N8FQA9_9BACI</name>
<dbReference type="AlphaFoldDB" id="A0A6N8FQA9"/>
<dbReference type="RefSeq" id="WP_155670711.1">
    <property type="nucleotide sequence ID" value="NZ_WOCA01000018.1"/>
</dbReference>
<dbReference type="Proteomes" id="UP000469125">
    <property type="component" value="Unassembled WGS sequence"/>
</dbReference>
<proteinExistence type="predicted"/>
<reference evidence="1 2" key="1">
    <citation type="submission" date="2019-11" db="EMBL/GenBank/DDBJ databases">
        <authorList>
            <person name="Li X."/>
        </authorList>
    </citation>
    <scope>NUCLEOTIDE SEQUENCE [LARGE SCALE GENOMIC DNA]</scope>
    <source>
        <strain evidence="1 2">L9</strain>
    </source>
</reference>
<organism evidence="1 2">
    <name type="scientific">Ornithinibacillus caprae</name>
    <dbReference type="NCBI Taxonomy" id="2678566"/>
    <lineage>
        <taxon>Bacteria</taxon>
        <taxon>Bacillati</taxon>
        <taxon>Bacillota</taxon>
        <taxon>Bacilli</taxon>
        <taxon>Bacillales</taxon>
        <taxon>Bacillaceae</taxon>
        <taxon>Ornithinibacillus</taxon>
    </lineage>
</organism>
<gene>
    <name evidence="1" type="ORF">GMD78_17490</name>
</gene>
<sequence length="46" mass="5282">MALYAKDYLEKLIKRIDLVIAHAQKGIFEEQIGSLQKEVSYILSSK</sequence>
<accession>A0A6N8FQA9</accession>